<dbReference type="PRINTS" id="PR00081">
    <property type="entry name" value="GDHRDH"/>
</dbReference>
<dbReference type="RefSeq" id="XP_058304411.1">
    <property type="nucleotide sequence ID" value="XM_058457512.1"/>
</dbReference>
<dbReference type="PANTHER" id="PTHR43976">
    <property type="entry name" value="SHORT CHAIN DEHYDROGENASE"/>
    <property type="match status" value="1"/>
</dbReference>
<dbReference type="SMART" id="SM00822">
    <property type="entry name" value="PKS_KR"/>
    <property type="match status" value="1"/>
</dbReference>
<dbReference type="PANTHER" id="PTHR43976:SF16">
    <property type="entry name" value="SHORT-CHAIN DEHYDROGENASE_REDUCTASE FAMILY PROTEIN"/>
    <property type="match status" value="1"/>
</dbReference>
<gene>
    <name evidence="5" type="ORF">N7498_010456</name>
</gene>
<keyword evidence="2" id="KW-0560">Oxidoreductase</keyword>
<reference evidence="5" key="1">
    <citation type="submission" date="2022-12" db="EMBL/GenBank/DDBJ databases">
        <authorList>
            <person name="Petersen C."/>
        </authorList>
    </citation>
    <scope>NUCLEOTIDE SEQUENCE</scope>
    <source>
        <strain evidence="5">IBT 15544</strain>
    </source>
</reference>
<dbReference type="PRINTS" id="PR00080">
    <property type="entry name" value="SDRFAMILY"/>
</dbReference>
<evidence type="ECO:0000313" key="5">
    <source>
        <dbReference type="EMBL" id="KAJ5191471.1"/>
    </source>
</evidence>
<dbReference type="Gene3D" id="3.40.50.720">
    <property type="entry name" value="NAD(P)-binding Rossmann-like Domain"/>
    <property type="match status" value="1"/>
</dbReference>
<name>A0A9W9M6F4_9EURO</name>
<comment type="caution">
    <text evidence="5">The sequence shown here is derived from an EMBL/GenBank/DDBJ whole genome shotgun (WGS) entry which is preliminary data.</text>
</comment>
<keyword evidence="6" id="KW-1185">Reference proteome</keyword>
<dbReference type="OrthoDB" id="1274115at2759"/>
<evidence type="ECO:0000256" key="2">
    <source>
        <dbReference type="ARBA" id="ARBA00023002"/>
    </source>
</evidence>
<dbReference type="SUPFAM" id="SSF51735">
    <property type="entry name" value="NAD(P)-binding Rossmann-fold domains"/>
    <property type="match status" value="1"/>
</dbReference>
<sequence>MAAQLTWLVTGCSSGLGEAMARAIIAKGDRVIATARGGNGISGAERLSALQEAGAAVLELDVTASQEELNEKAKEAWAIYGHIDVLVNNAGYLEAGLLEELNEELFTNSLRVNVMGPLNLTRALLPFMRERKTGTLLFVGSVSVHYIMPGATSYIGSKSLLEGIVPSLAAELAPFNLRTSLLTFGHFSTDLASPGHVQFRVPNPVPEYADLNKQLAEQSAAGSKDWPGHPGKGCELVVEAVRGEGRCEGKELPVRLPIGADTFDIMRADLNARLKICDEWQDVMSQTNRE</sequence>
<dbReference type="InterPro" id="IPR057326">
    <property type="entry name" value="KR_dom"/>
</dbReference>
<dbReference type="GO" id="GO:0016491">
    <property type="term" value="F:oxidoreductase activity"/>
    <property type="evidence" value="ECO:0007669"/>
    <property type="project" value="UniProtKB-KW"/>
</dbReference>
<evidence type="ECO:0000259" key="4">
    <source>
        <dbReference type="SMART" id="SM00822"/>
    </source>
</evidence>
<organism evidence="5 6">
    <name type="scientific">Penicillium cinerascens</name>
    <dbReference type="NCBI Taxonomy" id="70096"/>
    <lineage>
        <taxon>Eukaryota</taxon>
        <taxon>Fungi</taxon>
        <taxon>Dikarya</taxon>
        <taxon>Ascomycota</taxon>
        <taxon>Pezizomycotina</taxon>
        <taxon>Eurotiomycetes</taxon>
        <taxon>Eurotiomycetidae</taxon>
        <taxon>Eurotiales</taxon>
        <taxon>Aspergillaceae</taxon>
        <taxon>Penicillium</taxon>
    </lineage>
</organism>
<accession>A0A9W9M6F4</accession>
<reference evidence="5" key="2">
    <citation type="journal article" date="2023" name="IMA Fungus">
        <title>Comparative genomic study of the Penicillium genus elucidates a diverse pangenome and 15 lateral gene transfer events.</title>
        <authorList>
            <person name="Petersen C."/>
            <person name="Sorensen T."/>
            <person name="Nielsen M.R."/>
            <person name="Sondergaard T.E."/>
            <person name="Sorensen J.L."/>
            <person name="Fitzpatrick D.A."/>
            <person name="Frisvad J.C."/>
            <person name="Nielsen K.L."/>
        </authorList>
    </citation>
    <scope>NUCLEOTIDE SEQUENCE</scope>
    <source>
        <strain evidence="5">IBT 15544</strain>
    </source>
</reference>
<proteinExistence type="inferred from homology"/>
<dbReference type="InterPro" id="IPR051911">
    <property type="entry name" value="SDR_oxidoreductase"/>
</dbReference>
<dbReference type="GeneID" id="83184813"/>
<dbReference type="AlphaFoldDB" id="A0A9W9M6F4"/>
<feature type="domain" description="Ketoreductase" evidence="4">
    <location>
        <begin position="5"/>
        <end position="190"/>
    </location>
</feature>
<dbReference type="InterPro" id="IPR036291">
    <property type="entry name" value="NAD(P)-bd_dom_sf"/>
</dbReference>
<dbReference type="InterPro" id="IPR002347">
    <property type="entry name" value="SDR_fam"/>
</dbReference>
<dbReference type="Proteomes" id="UP001150904">
    <property type="component" value="Unassembled WGS sequence"/>
</dbReference>
<dbReference type="EMBL" id="JAPQKR010000016">
    <property type="protein sequence ID" value="KAJ5191471.1"/>
    <property type="molecule type" value="Genomic_DNA"/>
</dbReference>
<evidence type="ECO:0000256" key="1">
    <source>
        <dbReference type="ARBA" id="ARBA00006484"/>
    </source>
</evidence>
<evidence type="ECO:0000256" key="3">
    <source>
        <dbReference type="RuleBase" id="RU000363"/>
    </source>
</evidence>
<evidence type="ECO:0000313" key="6">
    <source>
        <dbReference type="Proteomes" id="UP001150904"/>
    </source>
</evidence>
<dbReference type="Pfam" id="PF00106">
    <property type="entry name" value="adh_short"/>
    <property type="match status" value="1"/>
</dbReference>
<protein>
    <recommendedName>
        <fullName evidence="4">Ketoreductase domain-containing protein</fullName>
    </recommendedName>
</protein>
<comment type="similarity">
    <text evidence="1 3">Belongs to the short-chain dehydrogenases/reductases (SDR) family.</text>
</comment>